<evidence type="ECO:0000313" key="3">
    <source>
        <dbReference type="Proteomes" id="UP001153954"/>
    </source>
</evidence>
<keyword evidence="3" id="KW-1185">Reference proteome</keyword>
<accession>A0AAU9TYF2</accession>
<evidence type="ECO:0000313" key="2">
    <source>
        <dbReference type="EMBL" id="CAH2091898.1"/>
    </source>
</evidence>
<reference evidence="2" key="1">
    <citation type="submission" date="2022-03" db="EMBL/GenBank/DDBJ databases">
        <authorList>
            <person name="Tunstrom K."/>
        </authorList>
    </citation>
    <scope>NUCLEOTIDE SEQUENCE</scope>
</reference>
<dbReference type="Proteomes" id="UP001153954">
    <property type="component" value="Unassembled WGS sequence"/>
</dbReference>
<proteinExistence type="predicted"/>
<dbReference type="EMBL" id="CAKOGL010000011">
    <property type="protein sequence ID" value="CAH2091898.1"/>
    <property type="molecule type" value="Genomic_DNA"/>
</dbReference>
<dbReference type="AlphaFoldDB" id="A0AAU9TYF2"/>
<feature type="coiled-coil region" evidence="1">
    <location>
        <begin position="273"/>
        <end position="303"/>
    </location>
</feature>
<organism evidence="2 3">
    <name type="scientific">Euphydryas editha</name>
    <name type="common">Edith's checkerspot</name>
    <dbReference type="NCBI Taxonomy" id="104508"/>
    <lineage>
        <taxon>Eukaryota</taxon>
        <taxon>Metazoa</taxon>
        <taxon>Ecdysozoa</taxon>
        <taxon>Arthropoda</taxon>
        <taxon>Hexapoda</taxon>
        <taxon>Insecta</taxon>
        <taxon>Pterygota</taxon>
        <taxon>Neoptera</taxon>
        <taxon>Endopterygota</taxon>
        <taxon>Lepidoptera</taxon>
        <taxon>Glossata</taxon>
        <taxon>Ditrysia</taxon>
        <taxon>Papilionoidea</taxon>
        <taxon>Nymphalidae</taxon>
        <taxon>Nymphalinae</taxon>
        <taxon>Euphydryas</taxon>
    </lineage>
</organism>
<protein>
    <submittedName>
        <fullName evidence="2">Uncharacterized protein</fullName>
    </submittedName>
</protein>
<name>A0AAU9TYF2_EUPED</name>
<sequence>MEYQNINNTLINAETVTSTYADIFFKDNRSLTDILEKNGKNKEEIVENGTKEEWISPSDLLINKIKLHPPFTSKITRGKTHEGILAIGNEVLEKQRAIFLKSLTKLLHDNDDSWEYILTHEKEKVIKKVKSIFQNIFKNKSDIMKREISLFYESSLQELENHLNSEMQILLQTAYANIISDLNRQIQQKMLQEKQKLEINLKQKFIVEVGKVRKYYSLLLHNERYRINKLVNQAMQERNDSLGAFYRQIEAERITSTMYLLSSERKKCIVQKLVQQNLQTDEIINKKQEIEEKSKLIEGFKQKYVGISDINREWEQKIKKILQLFLKFVSFSLKMLPEQTTFLLDFEKMLVLQLNEIQKNPAACTSILINADQETNIFKFEEPKTEVLVCEKDPFVLIGDLSDPIPKVYGSRETLPSDVDLPYFRVERQYVYAKCHGYESIKKYLESQKCKCHIPRELSLSKTSNIEIYTSSDAEVISKTSSESIRNDFESLLLDDYRRFVDCPVRKCQNWIKKYSFPNLASYLDYSEENFRRVTAILGNIPQTETLPNLINPKDIARSELPFSATKELIHNVGTQYSSQEDLSLMQMTCPCVENILEQGTEFKFKYTSNNKLENILSKRNKSLERLMKENPNLLKIFTDERLDYKL</sequence>
<gene>
    <name evidence="2" type="ORF">EEDITHA_LOCUS7714</name>
</gene>
<evidence type="ECO:0000256" key="1">
    <source>
        <dbReference type="SAM" id="Coils"/>
    </source>
</evidence>
<comment type="caution">
    <text evidence="2">The sequence shown here is derived from an EMBL/GenBank/DDBJ whole genome shotgun (WGS) entry which is preliminary data.</text>
</comment>
<keyword evidence="1" id="KW-0175">Coiled coil</keyword>